<dbReference type="EMBL" id="JSAQ01000001">
    <property type="protein sequence ID" value="KGO05632.1"/>
    <property type="molecule type" value="Genomic_DNA"/>
</dbReference>
<evidence type="ECO:0000313" key="2">
    <source>
        <dbReference type="EMBL" id="KGO05632.1"/>
    </source>
</evidence>
<keyword evidence="3" id="KW-1185">Reference proteome</keyword>
<keyword evidence="1" id="KW-0812">Transmembrane</keyword>
<proteinExistence type="predicted"/>
<gene>
    <name evidence="2" type="ORF">NV36_01395</name>
</gene>
<sequence>MVTPFIPAFISVCGGLLLVTGLILYFPLDNKSQLLTTVQIIVVISILLVVVILGFILTKTSQLQFTGDSTTLEIQKLTQQVHYFRDIADILVRSKVWAPGLKEYIDEEFTNLNYFLVKEFYKGRSKLALEYIEEKDRYGETEILYLETKAILLNDPSKGRVDNYMNPKEYDSRMLKKWAEHKVGTGWNHYFGFKYNQFKEELDVSRIYERHQEKIINYAVQIDTIRYQDVGFSEELISKLGMHLSDEVIPQLLALTLQAVKRVPKIMNIAFTLVVLLIIFGVFQPIAIILFNLEEVFSFISISVVLSVLMFLMLSIYPFITSQINK</sequence>
<evidence type="ECO:0000313" key="3">
    <source>
        <dbReference type="Proteomes" id="UP000030140"/>
    </source>
</evidence>
<name>A0A0A2GQX5_9FLAO</name>
<keyword evidence="1" id="KW-1133">Transmembrane helix</keyword>
<dbReference type="RefSeq" id="WP_035324676.1">
    <property type="nucleotide sequence ID" value="NZ_CP015125.1"/>
</dbReference>
<accession>A0A0A2GQX5</accession>
<reference evidence="2 3" key="1">
    <citation type="submission" date="2014-10" db="EMBL/GenBank/DDBJ databases">
        <title>Draft genome sequence of the proteorhodopsin-containing marine bacterium Dokdonia donghaensis.</title>
        <authorList>
            <person name="Gomez-Consarnau L."/>
            <person name="Gonzalez J.M."/>
            <person name="Riedel T."/>
            <person name="Jaenicke S."/>
            <person name="Wagner-Doebler I."/>
            <person name="Fuhrman J.A."/>
        </authorList>
    </citation>
    <scope>NUCLEOTIDE SEQUENCE [LARGE SCALE GENOMIC DNA]</scope>
    <source>
        <strain evidence="2 3">DSW-1</strain>
    </source>
</reference>
<dbReference type="Proteomes" id="UP000030140">
    <property type="component" value="Unassembled WGS sequence"/>
</dbReference>
<keyword evidence="1" id="KW-0472">Membrane</keyword>
<feature type="transmembrane region" description="Helical" evidence="1">
    <location>
        <begin position="7"/>
        <end position="28"/>
    </location>
</feature>
<organism evidence="2 3">
    <name type="scientific">Dokdonia donghaensis DSW-1</name>
    <dbReference type="NCBI Taxonomy" id="1300343"/>
    <lineage>
        <taxon>Bacteria</taxon>
        <taxon>Pseudomonadati</taxon>
        <taxon>Bacteroidota</taxon>
        <taxon>Flavobacteriia</taxon>
        <taxon>Flavobacteriales</taxon>
        <taxon>Flavobacteriaceae</taxon>
        <taxon>Dokdonia</taxon>
    </lineage>
</organism>
<dbReference type="OrthoDB" id="1414398at2"/>
<evidence type="ECO:0000256" key="1">
    <source>
        <dbReference type="SAM" id="Phobius"/>
    </source>
</evidence>
<comment type="caution">
    <text evidence="2">The sequence shown here is derived from an EMBL/GenBank/DDBJ whole genome shotgun (WGS) entry which is preliminary data.</text>
</comment>
<feature type="transmembrane region" description="Helical" evidence="1">
    <location>
        <begin position="34"/>
        <end position="57"/>
    </location>
</feature>
<dbReference type="AlphaFoldDB" id="A0A0A2GQX5"/>
<feature type="transmembrane region" description="Helical" evidence="1">
    <location>
        <begin position="269"/>
        <end position="291"/>
    </location>
</feature>
<feature type="transmembrane region" description="Helical" evidence="1">
    <location>
        <begin position="297"/>
        <end position="320"/>
    </location>
</feature>
<protein>
    <submittedName>
        <fullName evidence="2">Uncharacterized protein</fullName>
    </submittedName>
</protein>